<evidence type="ECO:0000256" key="4">
    <source>
        <dbReference type="ARBA" id="ARBA00022723"/>
    </source>
</evidence>
<dbReference type="GO" id="GO:0004222">
    <property type="term" value="F:metalloendopeptidase activity"/>
    <property type="evidence" value="ECO:0007669"/>
    <property type="project" value="InterPro"/>
</dbReference>
<accession>G8R0A1</accession>
<evidence type="ECO:0000256" key="8">
    <source>
        <dbReference type="RuleBase" id="RU004447"/>
    </source>
</evidence>
<evidence type="ECO:0000256" key="2">
    <source>
        <dbReference type="ARBA" id="ARBA00007261"/>
    </source>
</evidence>
<dbReference type="GO" id="GO:0006508">
    <property type="term" value="P:proteolysis"/>
    <property type="evidence" value="ECO:0007669"/>
    <property type="project" value="UniProtKB-KW"/>
</dbReference>
<dbReference type="PANTHER" id="PTHR43690">
    <property type="entry name" value="NARDILYSIN"/>
    <property type="match status" value="1"/>
</dbReference>
<feature type="domain" description="Peptidase M16 N-terminal" evidence="9">
    <location>
        <begin position="164"/>
        <end position="259"/>
    </location>
</feature>
<dbReference type="OrthoDB" id="9811314at2"/>
<dbReference type="AlphaFoldDB" id="G8R0A1"/>
<feature type="domain" description="Peptidase M16 C-terminal" evidence="10">
    <location>
        <begin position="739"/>
        <end position="888"/>
    </location>
</feature>
<dbReference type="Pfam" id="PF00675">
    <property type="entry name" value="Peptidase_M16"/>
    <property type="match status" value="2"/>
</dbReference>
<evidence type="ECO:0000256" key="3">
    <source>
        <dbReference type="ARBA" id="ARBA00022670"/>
    </source>
</evidence>
<dbReference type="SUPFAM" id="SSF63411">
    <property type="entry name" value="LuxS/MPP-like metallohydrolase"/>
    <property type="match status" value="4"/>
</dbReference>
<evidence type="ECO:0000256" key="5">
    <source>
        <dbReference type="ARBA" id="ARBA00022801"/>
    </source>
</evidence>
<keyword evidence="3" id="KW-0645">Protease</keyword>
<proteinExistence type="inferred from homology"/>
<evidence type="ECO:0000256" key="1">
    <source>
        <dbReference type="ARBA" id="ARBA00001947"/>
    </source>
</evidence>
<dbReference type="Gene3D" id="3.30.830.10">
    <property type="entry name" value="Metalloenzyme, LuxS/M16 peptidase-like"/>
    <property type="match status" value="4"/>
</dbReference>
<dbReference type="HOGENOM" id="CLU_306466_0_0_10"/>
<dbReference type="InterPro" id="IPR007863">
    <property type="entry name" value="Peptidase_M16_C"/>
</dbReference>
<organism evidence="11 12">
    <name type="scientific">Owenweeksia hongkongensis (strain DSM 17368 / CIP 108786 / JCM 12287 / NRRL B-23963 / UST20020801)</name>
    <dbReference type="NCBI Taxonomy" id="926562"/>
    <lineage>
        <taxon>Bacteria</taxon>
        <taxon>Pseudomonadati</taxon>
        <taxon>Bacteroidota</taxon>
        <taxon>Flavobacteriia</taxon>
        <taxon>Flavobacteriales</taxon>
        <taxon>Owenweeksiaceae</taxon>
        <taxon>Owenweeksia</taxon>
    </lineage>
</organism>
<feature type="domain" description="Peptidase M16 N-terminal" evidence="9">
    <location>
        <begin position="76"/>
        <end position="118"/>
    </location>
</feature>
<dbReference type="Pfam" id="PF05193">
    <property type="entry name" value="Peptidase_M16_C"/>
    <property type="match status" value="2"/>
</dbReference>
<dbReference type="GO" id="GO:0046872">
    <property type="term" value="F:metal ion binding"/>
    <property type="evidence" value="ECO:0007669"/>
    <property type="project" value="UniProtKB-KW"/>
</dbReference>
<feature type="domain" description="Peptidase M16 C-terminal" evidence="10">
    <location>
        <begin position="276"/>
        <end position="444"/>
    </location>
</feature>
<evidence type="ECO:0000313" key="11">
    <source>
        <dbReference type="EMBL" id="AEV31561.1"/>
    </source>
</evidence>
<keyword evidence="12" id="KW-1185">Reference proteome</keyword>
<evidence type="ECO:0000256" key="6">
    <source>
        <dbReference type="ARBA" id="ARBA00022833"/>
    </source>
</evidence>
<keyword evidence="7" id="KW-0482">Metalloprotease</keyword>
<evidence type="ECO:0000256" key="7">
    <source>
        <dbReference type="ARBA" id="ARBA00023049"/>
    </source>
</evidence>
<dbReference type="PROSITE" id="PS00143">
    <property type="entry name" value="INSULINASE"/>
    <property type="match status" value="1"/>
</dbReference>
<dbReference type="PATRIC" id="fig|926562.3.peg.559"/>
<dbReference type="InterPro" id="IPR050626">
    <property type="entry name" value="Peptidase_M16"/>
</dbReference>
<dbReference type="InterPro" id="IPR011249">
    <property type="entry name" value="Metalloenz_LuxS/M16"/>
</dbReference>
<dbReference type="InterPro" id="IPR011765">
    <property type="entry name" value="Pept_M16_N"/>
</dbReference>
<comment type="similarity">
    <text evidence="2 8">Belongs to the peptidase M16 family.</text>
</comment>
<evidence type="ECO:0000259" key="10">
    <source>
        <dbReference type="Pfam" id="PF05193"/>
    </source>
</evidence>
<sequence length="989" mass="113955">MEFMFLVSENSDIFIAYLKSNDMQLTHKFLALIFAGTTCLQAQYKNNFTTVENDPYKVLHYELDNGMKVYLSINRDEPRVFTNIAVRTGSKNDPSDATGLAHYLEHMLFKGTSKIGSLDWEKEKPLLEEISKQYELHRQTTDEEERKAIYAKIDSLSNEAAKFVATNEYDQMVTELGAKSTNAYTSAERTVYVNDIPSNELDKWMTIEAERFQELTLRLFHTELEAVYEEFNRAQDNDGRQVFYEILRTMYPNHTYGTQTTLGTGDDLKSPSMVKIHEYFNKYYVPNNMAIILVGDIDPDKSLALIKKHFGSLKKGPTPAQFQDPGQPEITAPIKKEIKGTEAEYVSLAYRVGGVKTDDAMMVDLVSSILSNGEAGLIDNNLNNQQKVLRAYAYSYGLNDYSLLMMGATPREGQSLDEAQNLLLEQVTKLKNGDFDESLISSIVKNEKKSQMRQAESNGWKMRTLVDGFIFDRPWEYFSNYYDDMAKITKSEVVAWANKNIKDNYVSVHKTKGERSPLRLEKPAITAVQVNRGEQSEFRKKLEKKQSERLTPLFADFEKDIKRSDAYANLEVSYIKNTTNELFELNYIFDMGSRNDKELALAVQYLPYIGTEKYTVDELKRKFYDLGLDYSVYVGDNRLYITLSGLNESLEEGAKLFEEFLATAKGDEESYKKYVDGILKKRKDAKLSKYQIMYSALYDYAVYGEESPATDILSESELRALKPSALTEKVKTLKDYKHEVFYYGPSSQEDVVDLVRKTHPVRIELKDYPERKKYAYRESDKNVVYFVDYDQVQMELLMLSRSENFNKTNLAPANLFNQYFGSGLSSIIFQEIRESKALAYSAYSVYTSPRRSDEPHFVRAYIGTQSDKLGDAVTAMQDLMNTMPREEAQFEQSRLGTLKQIETNRTTKSSIYWSYRRTNDLGLEKNFEPEIYSYLNNMDMDDMQAFFDSHIKDKKYAYLVIGKKDLADMEALSKLGEVKIMSLEEIFGY</sequence>
<dbReference type="EMBL" id="CP003156">
    <property type="protein sequence ID" value="AEV31561.1"/>
    <property type="molecule type" value="Genomic_DNA"/>
</dbReference>
<protein>
    <submittedName>
        <fullName evidence="11">Putative Zn-dependent peptidase</fullName>
    </submittedName>
</protein>
<evidence type="ECO:0000259" key="9">
    <source>
        <dbReference type="Pfam" id="PF00675"/>
    </source>
</evidence>
<comment type="cofactor">
    <cofactor evidence="1">
        <name>Zn(2+)</name>
        <dbReference type="ChEBI" id="CHEBI:29105"/>
    </cofactor>
</comment>
<keyword evidence="6" id="KW-0862">Zinc</keyword>
<keyword evidence="5" id="KW-0378">Hydrolase</keyword>
<dbReference type="KEGG" id="oho:Oweho_0545"/>
<dbReference type="Proteomes" id="UP000005631">
    <property type="component" value="Chromosome"/>
</dbReference>
<reference evidence="11 12" key="1">
    <citation type="journal article" date="2012" name="Stand. Genomic Sci.">
        <title>Genome sequence of the orange-pigmented seawater bacterium Owenweeksia hongkongensis type strain (UST20020801(T)).</title>
        <authorList>
            <person name="Riedel T."/>
            <person name="Held B."/>
            <person name="Nolan M."/>
            <person name="Lucas S."/>
            <person name="Lapidus A."/>
            <person name="Tice H."/>
            <person name="Del Rio T.G."/>
            <person name="Cheng J.F."/>
            <person name="Han C."/>
            <person name="Tapia R."/>
            <person name="Goodwin L.A."/>
            <person name="Pitluck S."/>
            <person name="Liolios K."/>
            <person name="Mavromatis K."/>
            <person name="Pagani I."/>
            <person name="Ivanova N."/>
            <person name="Mikhailova N."/>
            <person name="Pati A."/>
            <person name="Chen A."/>
            <person name="Palaniappan K."/>
            <person name="Rohde M."/>
            <person name="Tindall B.J."/>
            <person name="Detter J.C."/>
            <person name="Goker M."/>
            <person name="Woyke T."/>
            <person name="Bristow J."/>
            <person name="Eisen J.A."/>
            <person name="Markowitz V."/>
            <person name="Hugenholtz P."/>
            <person name="Klenk H.P."/>
            <person name="Kyrpides N.C."/>
        </authorList>
    </citation>
    <scope>NUCLEOTIDE SEQUENCE</scope>
    <source>
        <strain evidence="12">DSM 17368 / JCM 12287 / NRRL B-23963</strain>
    </source>
</reference>
<keyword evidence="4" id="KW-0479">Metal-binding</keyword>
<name>G8R0A1_OWEHD</name>
<dbReference type="PANTHER" id="PTHR43690:SF17">
    <property type="entry name" value="PROTEIN YHJJ"/>
    <property type="match status" value="1"/>
</dbReference>
<dbReference type="STRING" id="926562.Oweho_0545"/>
<dbReference type="eggNOG" id="COG0612">
    <property type="taxonomic scope" value="Bacteria"/>
</dbReference>
<dbReference type="InterPro" id="IPR001431">
    <property type="entry name" value="Pept_M16_Zn_BS"/>
</dbReference>
<gene>
    <name evidence="11" type="ordered locus">Oweho_0545</name>
</gene>
<evidence type="ECO:0000313" key="12">
    <source>
        <dbReference type="Proteomes" id="UP000005631"/>
    </source>
</evidence>